<proteinExistence type="predicted"/>
<dbReference type="AlphaFoldDB" id="A0A3M7TVR4"/>
<dbReference type="EMBL" id="RHIB01000001">
    <property type="protein sequence ID" value="RNA69351.1"/>
    <property type="molecule type" value="Genomic_DNA"/>
</dbReference>
<accession>A0A3M7TVR4</accession>
<reference evidence="1 2" key="1">
    <citation type="submission" date="2018-10" db="EMBL/GenBank/DDBJ databases">
        <title>Bacillus Keqinensis sp. nov., a moderately halophilic bacterium isolated from a saline-alkaline lake.</title>
        <authorList>
            <person name="Wang H."/>
        </authorList>
    </citation>
    <scope>NUCLEOTIDE SEQUENCE [LARGE SCALE GENOMIC DNA]</scope>
    <source>
        <strain evidence="1 2">KQ-3</strain>
    </source>
</reference>
<name>A0A3M7TVR4_9BACI</name>
<sequence length="119" mass="14676">MDLFHEYAQTNYEPFILRYWDRLKGKIPIFSGMPDEAFPQLAKWMFYCVPAARKRKTIYQTFLDQRIPRLQHHLTPYTLFILNEWQYTFPGFFIPECNTPRQNGFMMLMKFFKWIQNQF</sequence>
<protein>
    <submittedName>
        <fullName evidence="1">Uncharacterized protein</fullName>
    </submittedName>
</protein>
<gene>
    <name evidence="1" type="ORF">EBO34_05265</name>
</gene>
<keyword evidence="2" id="KW-1185">Reference proteome</keyword>
<dbReference type="Proteomes" id="UP000278746">
    <property type="component" value="Unassembled WGS sequence"/>
</dbReference>
<comment type="caution">
    <text evidence="1">The sequence shown here is derived from an EMBL/GenBank/DDBJ whole genome shotgun (WGS) entry which is preliminary data.</text>
</comment>
<organism evidence="1 2">
    <name type="scientific">Alteribacter keqinensis</name>
    <dbReference type="NCBI Taxonomy" id="2483800"/>
    <lineage>
        <taxon>Bacteria</taxon>
        <taxon>Bacillati</taxon>
        <taxon>Bacillota</taxon>
        <taxon>Bacilli</taxon>
        <taxon>Bacillales</taxon>
        <taxon>Bacillaceae</taxon>
        <taxon>Alteribacter</taxon>
    </lineage>
</organism>
<evidence type="ECO:0000313" key="2">
    <source>
        <dbReference type="Proteomes" id="UP000278746"/>
    </source>
</evidence>
<evidence type="ECO:0000313" key="1">
    <source>
        <dbReference type="EMBL" id="RNA69351.1"/>
    </source>
</evidence>